<evidence type="ECO:0000256" key="2">
    <source>
        <dbReference type="ARBA" id="ARBA00012220"/>
    </source>
</evidence>
<dbReference type="InterPro" id="IPR014746">
    <property type="entry name" value="Gln_synth/guanido_kin_cat_dom"/>
</dbReference>
<dbReference type="GO" id="GO:0005524">
    <property type="term" value="F:ATP binding"/>
    <property type="evidence" value="ECO:0007669"/>
    <property type="project" value="UniProtKB-KW"/>
</dbReference>
<dbReference type="EC" id="6.3.2.2" evidence="2 9"/>
<comment type="similarity">
    <text evidence="8">Belongs to the glutamate--cysteine ligase type 1 family.</text>
</comment>
<dbReference type="Gene3D" id="3.30.590.20">
    <property type="match status" value="1"/>
</dbReference>
<evidence type="ECO:0000256" key="4">
    <source>
        <dbReference type="ARBA" id="ARBA00022684"/>
    </source>
</evidence>
<keyword evidence="12" id="KW-1185">Reference proteome</keyword>
<dbReference type="Pfam" id="PF04262">
    <property type="entry name" value="Glu_cys_ligase"/>
    <property type="match status" value="1"/>
</dbReference>
<comment type="pathway">
    <text evidence="1 9">Sulfur metabolism; glutathione biosynthesis; glutathione from L-cysteine and L-glutamate: step 1/2.</text>
</comment>
<feature type="domain" description="Glutamate--cysteine ligase" evidence="10">
    <location>
        <begin position="18"/>
        <end position="252"/>
    </location>
</feature>
<dbReference type="EMBL" id="CP011013">
    <property type="protein sequence ID" value="AJT50510.1"/>
    <property type="molecule type" value="Genomic_DNA"/>
</dbReference>
<evidence type="ECO:0000256" key="1">
    <source>
        <dbReference type="ARBA" id="ARBA00005006"/>
    </source>
</evidence>
<organism evidence="11 12">
    <name type="scientific">Limosilactobacillus mucosae LM1</name>
    <dbReference type="NCBI Taxonomy" id="1130798"/>
    <lineage>
        <taxon>Bacteria</taxon>
        <taxon>Bacillati</taxon>
        <taxon>Bacillota</taxon>
        <taxon>Bacilli</taxon>
        <taxon>Lactobacillales</taxon>
        <taxon>Lactobacillaceae</taxon>
        <taxon>Limosilactobacillus</taxon>
    </lineage>
</organism>
<dbReference type="AlphaFoldDB" id="A0A0D4CKT4"/>
<evidence type="ECO:0000313" key="12">
    <source>
        <dbReference type="Proteomes" id="UP000003645"/>
    </source>
</evidence>
<evidence type="ECO:0000256" key="8">
    <source>
        <dbReference type="RuleBase" id="RU003544"/>
    </source>
</evidence>
<evidence type="ECO:0000256" key="6">
    <source>
        <dbReference type="ARBA" id="ARBA00022840"/>
    </source>
</evidence>
<keyword evidence="5" id="KW-0547">Nucleotide-binding</keyword>
<evidence type="ECO:0000256" key="9">
    <source>
        <dbReference type="RuleBase" id="RU004391"/>
    </source>
</evidence>
<proteinExistence type="inferred from homology"/>
<comment type="catalytic activity">
    <reaction evidence="7 9">
        <text>L-cysteine + L-glutamate + ATP = gamma-L-glutamyl-L-cysteine + ADP + phosphate + H(+)</text>
        <dbReference type="Rhea" id="RHEA:13285"/>
        <dbReference type="ChEBI" id="CHEBI:15378"/>
        <dbReference type="ChEBI" id="CHEBI:29985"/>
        <dbReference type="ChEBI" id="CHEBI:30616"/>
        <dbReference type="ChEBI" id="CHEBI:35235"/>
        <dbReference type="ChEBI" id="CHEBI:43474"/>
        <dbReference type="ChEBI" id="CHEBI:58173"/>
        <dbReference type="ChEBI" id="CHEBI:456216"/>
        <dbReference type="EC" id="6.3.2.2"/>
    </reaction>
</comment>
<dbReference type="InterPro" id="IPR006334">
    <property type="entry name" value="Glut_cys_ligase"/>
</dbReference>
<dbReference type="HOGENOM" id="CLU_020728_2_0_9"/>
<protein>
    <recommendedName>
        <fullName evidence="2 9">Glutamate--cysteine ligase</fullName>
        <ecNumber evidence="2 9">6.3.2.2</ecNumber>
    </recommendedName>
</protein>
<name>A0A0D4CKT4_LIMMU</name>
<dbReference type="RefSeq" id="WP_033935516.1">
    <property type="nucleotide sequence ID" value="NZ_CP011013.1"/>
</dbReference>
<keyword evidence="3 8" id="KW-0436">Ligase</keyword>
<dbReference type="GO" id="GO:0046872">
    <property type="term" value="F:metal ion binding"/>
    <property type="evidence" value="ECO:0007669"/>
    <property type="project" value="TreeGrafter"/>
</dbReference>
<dbReference type="GO" id="GO:0005829">
    <property type="term" value="C:cytosol"/>
    <property type="evidence" value="ECO:0007669"/>
    <property type="project" value="TreeGrafter"/>
</dbReference>
<dbReference type="SUPFAM" id="SSF55931">
    <property type="entry name" value="Glutamine synthetase/guanido kinase"/>
    <property type="match status" value="1"/>
</dbReference>
<evidence type="ECO:0000259" key="10">
    <source>
        <dbReference type="Pfam" id="PF04262"/>
    </source>
</evidence>
<keyword evidence="6" id="KW-0067">ATP-binding</keyword>
<keyword evidence="4 8" id="KW-0317">Glutathione biosynthesis</keyword>
<accession>A0A0D4CKT4</accession>
<dbReference type="InterPro" id="IPR007370">
    <property type="entry name" value="Glu_cys_ligase"/>
</dbReference>
<dbReference type="STRING" id="1130798.LBLM1_05275"/>
<dbReference type="OrthoDB" id="9803907at2"/>
<dbReference type="GO" id="GO:0006750">
    <property type="term" value="P:glutathione biosynthetic process"/>
    <property type="evidence" value="ECO:0007669"/>
    <property type="project" value="UniProtKB-UniPathway"/>
</dbReference>
<evidence type="ECO:0000256" key="3">
    <source>
        <dbReference type="ARBA" id="ARBA00022598"/>
    </source>
</evidence>
<sequence>MFSKIGQIIFDNEAVLEASDFKMGLEIEMQRVDETGHLSQEPYPDTIGDEKVNPWITNDFLETMSEIVTPPADNATDAMHYLYSINTVLRTALAPGELLWPLSMPPILPKDRSKIQIAHAGPEKEAYFKEWLKYHSISEGAPSGAHINMSINDDLVELVYQQLPQRFENKVAAQNYLYQIIVQGFMRYRWFLTYLFGASPIAEANFFENGEQPLKRPVRSIRQSQKYGFENKFPGDYSSVENYAKKVMNAVKAGKLQSSAEFHGQVRFKGNSDLNKMVKEGVDYIELRMLDLDPTSSVGIRTGTLRFIRLLAGYFIMSPSLKESEAGRVIARADEMNEHVALEDPTAPCEYAPTAKALIRHLQLFVNQIQAGPEYQEILDDLEYRVNHPETTPSGQLVEKIKNNSLVDYALHQARKYQDGAIQALRPFRGFEENNGNLSANELASDLFGGTWRLNKPE</sequence>
<dbReference type="KEGG" id="lmu:LBLM1_05275"/>
<dbReference type="PANTHER" id="PTHR38761">
    <property type="entry name" value="GLUTAMATE--CYSTEINE LIGASE"/>
    <property type="match status" value="1"/>
</dbReference>
<evidence type="ECO:0000256" key="5">
    <source>
        <dbReference type="ARBA" id="ARBA00022741"/>
    </source>
</evidence>
<reference evidence="11 12" key="1">
    <citation type="journal article" date="2012" name="J. Bacteriol.">
        <title>Genome sequence of Lactobacillus mucosae LM1, isolated from piglet feces.</title>
        <authorList>
            <person name="Lee J.H."/>
            <person name="Valeriano V.D."/>
            <person name="Shin Y.R."/>
            <person name="Chae J.P."/>
            <person name="Kim G.B."/>
            <person name="Ham J.S."/>
            <person name="Chun J."/>
            <person name="Kang D.K."/>
        </authorList>
    </citation>
    <scope>NUCLEOTIDE SEQUENCE [LARGE SCALE GENOMIC DNA]</scope>
    <source>
        <strain evidence="11 12">LM1</strain>
    </source>
</reference>
<gene>
    <name evidence="11" type="ORF">LBLM1_05275</name>
</gene>
<dbReference type="PANTHER" id="PTHR38761:SF1">
    <property type="entry name" value="GLUTAMATE--CYSTEINE LIGASE"/>
    <property type="match status" value="1"/>
</dbReference>
<dbReference type="GO" id="GO:0004357">
    <property type="term" value="F:glutamate-cysteine ligase activity"/>
    <property type="evidence" value="ECO:0007669"/>
    <property type="project" value="UniProtKB-EC"/>
</dbReference>
<evidence type="ECO:0000313" key="11">
    <source>
        <dbReference type="EMBL" id="AJT50510.1"/>
    </source>
</evidence>
<evidence type="ECO:0000256" key="7">
    <source>
        <dbReference type="ARBA" id="ARBA00048819"/>
    </source>
</evidence>
<dbReference type="UniPathway" id="UPA00142">
    <property type="reaction ID" value="UER00209"/>
</dbReference>
<dbReference type="Proteomes" id="UP000003645">
    <property type="component" value="Chromosome"/>
</dbReference>